<reference evidence="6" key="1">
    <citation type="submission" date="2016-10" db="EMBL/GenBank/DDBJ databases">
        <authorList>
            <person name="Benchimol M."/>
            <person name="Almeida L.G."/>
            <person name="Vasconcelos A.T."/>
            <person name="Perreira-Neves A."/>
            <person name="Rosa I.A."/>
            <person name="Tasca T."/>
            <person name="Bogo M.R."/>
            <person name="de Souza W."/>
        </authorList>
    </citation>
    <scope>NUCLEOTIDE SEQUENCE [LARGE SCALE GENOMIC DNA]</scope>
    <source>
        <strain evidence="6">K</strain>
    </source>
</reference>
<dbReference type="EMBL" id="MLAK01001271">
    <property type="protein sequence ID" value="OHS95013.1"/>
    <property type="molecule type" value="Genomic_DNA"/>
</dbReference>
<dbReference type="Pfam" id="PF00233">
    <property type="entry name" value="PDEase_I"/>
    <property type="match status" value="1"/>
</dbReference>
<feature type="compositionally biased region" description="Polar residues" evidence="4">
    <location>
        <begin position="679"/>
        <end position="699"/>
    </location>
</feature>
<dbReference type="GO" id="GO:0004114">
    <property type="term" value="F:3',5'-cyclic-nucleotide phosphodiesterase activity"/>
    <property type="evidence" value="ECO:0007669"/>
    <property type="project" value="InterPro"/>
</dbReference>
<keyword evidence="1" id="KW-0479">Metal-binding</keyword>
<dbReference type="RefSeq" id="XP_068348150.1">
    <property type="nucleotide sequence ID" value="XM_068495621.1"/>
</dbReference>
<keyword evidence="7" id="KW-1185">Reference proteome</keyword>
<dbReference type="InterPro" id="IPR029016">
    <property type="entry name" value="GAF-like_dom_sf"/>
</dbReference>
<dbReference type="GO" id="GO:0007165">
    <property type="term" value="P:signal transduction"/>
    <property type="evidence" value="ECO:0007669"/>
    <property type="project" value="InterPro"/>
</dbReference>
<comment type="caution">
    <text evidence="6">The sequence shown here is derived from an EMBL/GenBank/DDBJ whole genome shotgun (WGS) entry which is preliminary data.</text>
</comment>
<dbReference type="InterPro" id="IPR003018">
    <property type="entry name" value="GAF"/>
</dbReference>
<dbReference type="SMART" id="SM00065">
    <property type="entry name" value="GAF"/>
    <property type="match status" value="1"/>
</dbReference>
<feature type="region of interest" description="Disordered" evidence="4">
    <location>
        <begin position="481"/>
        <end position="500"/>
    </location>
</feature>
<dbReference type="Pfam" id="PF01590">
    <property type="entry name" value="GAF"/>
    <property type="match status" value="1"/>
</dbReference>
<dbReference type="SUPFAM" id="SSF55781">
    <property type="entry name" value="GAF domain-like"/>
    <property type="match status" value="2"/>
</dbReference>
<feature type="region of interest" description="Disordered" evidence="4">
    <location>
        <begin position="1113"/>
        <end position="1164"/>
    </location>
</feature>
<feature type="compositionally biased region" description="Acidic residues" evidence="4">
    <location>
        <begin position="1132"/>
        <end position="1150"/>
    </location>
</feature>
<feature type="compositionally biased region" description="Basic and acidic residues" evidence="4">
    <location>
        <begin position="719"/>
        <end position="729"/>
    </location>
</feature>
<feature type="region of interest" description="Disordered" evidence="4">
    <location>
        <begin position="716"/>
        <end position="737"/>
    </location>
</feature>
<evidence type="ECO:0000256" key="1">
    <source>
        <dbReference type="ARBA" id="ARBA00022723"/>
    </source>
</evidence>
<accession>A0A1J4JC75</accession>
<gene>
    <name evidence="6" type="ORF">TRFO_10718</name>
</gene>
<dbReference type="InterPro" id="IPR002073">
    <property type="entry name" value="PDEase_catalytic_dom"/>
</dbReference>
<dbReference type="InterPro" id="IPR036971">
    <property type="entry name" value="PDEase_catalytic_dom_sf"/>
</dbReference>
<dbReference type="PANTHER" id="PTHR11347">
    <property type="entry name" value="CYCLIC NUCLEOTIDE PHOSPHODIESTERASE"/>
    <property type="match status" value="1"/>
</dbReference>
<feature type="compositionally biased region" description="Polar residues" evidence="4">
    <location>
        <begin position="1113"/>
        <end position="1124"/>
    </location>
</feature>
<dbReference type="SUPFAM" id="SSF109604">
    <property type="entry name" value="HD-domain/PDEase-like"/>
    <property type="match status" value="1"/>
</dbReference>
<name>A0A1J4JC75_9EUKA</name>
<dbReference type="VEuPathDB" id="TrichDB:TRFO_10718"/>
<evidence type="ECO:0000259" key="5">
    <source>
        <dbReference type="PROSITE" id="PS51845"/>
    </source>
</evidence>
<evidence type="ECO:0000313" key="6">
    <source>
        <dbReference type="EMBL" id="OHS95013.1"/>
    </source>
</evidence>
<keyword evidence="3" id="KW-0175">Coiled coil</keyword>
<dbReference type="Proteomes" id="UP000179807">
    <property type="component" value="Unassembled WGS sequence"/>
</dbReference>
<feature type="compositionally biased region" description="Basic and acidic residues" evidence="4">
    <location>
        <begin position="1151"/>
        <end position="1164"/>
    </location>
</feature>
<evidence type="ECO:0000256" key="3">
    <source>
        <dbReference type="SAM" id="Coils"/>
    </source>
</evidence>
<dbReference type="Gene3D" id="1.10.1300.10">
    <property type="entry name" value="3'5'-cyclic nucleotide phosphodiesterase, catalytic domain"/>
    <property type="match status" value="1"/>
</dbReference>
<feature type="domain" description="PDEase" evidence="5">
    <location>
        <begin position="784"/>
        <end position="1117"/>
    </location>
</feature>
<evidence type="ECO:0000313" key="7">
    <source>
        <dbReference type="Proteomes" id="UP000179807"/>
    </source>
</evidence>
<dbReference type="GO" id="GO:0046872">
    <property type="term" value="F:metal ion binding"/>
    <property type="evidence" value="ECO:0007669"/>
    <property type="project" value="UniProtKB-KW"/>
</dbReference>
<feature type="coiled-coil region" evidence="3">
    <location>
        <begin position="772"/>
        <end position="802"/>
    </location>
</feature>
<dbReference type="Gene3D" id="3.30.450.40">
    <property type="match status" value="1"/>
</dbReference>
<dbReference type="PROSITE" id="PS51845">
    <property type="entry name" value="PDEASE_I_2"/>
    <property type="match status" value="1"/>
</dbReference>
<proteinExistence type="predicted"/>
<dbReference type="GeneID" id="94830325"/>
<feature type="region of interest" description="Disordered" evidence="4">
    <location>
        <begin position="659"/>
        <end position="700"/>
    </location>
</feature>
<evidence type="ECO:0000256" key="4">
    <source>
        <dbReference type="SAM" id="MobiDB-lite"/>
    </source>
</evidence>
<keyword evidence="2" id="KW-0378">Hydrolase</keyword>
<evidence type="ECO:0000256" key="2">
    <source>
        <dbReference type="ARBA" id="ARBA00022801"/>
    </source>
</evidence>
<sequence length="1164" mass="130820">MSNFPNNSTQQRKLNKQGRPLNFLSTDISHIISEAKPATQTRPITTLSEVSQASFPSDPSSSLDDDTRLEIENYFDELLEKISILPFHSAVEPILTTIFNAHKTVLWVSKGRAYSYFSPTLDKYIVGEDSLISAAARARTSIVCPPSMDFSSTEDQSDNECSKMYFPFYLKTGTVVAVAEVYRSPLQDPFEDDDLKISAFLMKKFLLYGSAVFSPSETVSFASEFSHITTPLEANMRLSNALIRGFNCKMTDFWCHHENTKDLLKFDTDSGDFLQPPKSNIGVVTAAIRNKTTVNSKTARYHPNFSFNGDPLPDEPVLISTFTVDDCVFAAVLRGRIVQSPFSADDESKLEAIMPFIARSLLFSTTVGQKGVSSRDPFELELTDLLDAAALFAAQITFDDLAKVIQEKSASLTQAQACKLYLYNHVTNQLTSDFDQNNPNLHSFSASEGLVGSVASLGTPIRLKDPTSDPRFHEIVDVGASKTRNNSPSKRNRTNLMNNNNNNNNYLNGVTAESLKSIMIIPIFTSMDSVIGAIALYNKNNRLEFTDDDEKIMTTIAVFASISIQNSKIFQMSLNLAQHLSSFTHFTHDRTKIHSDDSFLIKLLKKARDELKAYRVTLFFSRNNKTLILYRSIGGPPEDGSKYSLPAAQQGNIISYPIQETPEILPPTTNSSARRRTSDAISQPVSSRTDAGTSPSPNNRMGRIICCSPIIDINNDMNKSGRDSNRETEGLNDAENGDKNENVLAVLEICIPSIGSPEDIEIFETFCKIVVLAIKQKSLKELKETREEMIALQDTLTENERENYSIPSKYKAVPKNIFTNEFDITLVEDEKLLNIAFACFDKFGLMHEFNIIGAKLFLFLYRIQKLNGDEWRHALDSTAFLSYLLTLTRFDEKLQKNEILALLIASLCHNLGSSFFPTTFTNRADNALELLFSKSPVFEEHSCAETISIISSPEINLLESMDEETTEYTNNLIIKLILSTDFFRHFELMHELKVRTNNEQFDWTDAENTLLLMKIFLKCADVGVIAKIPIVADKFKNIVCNEYFQHGPIDKPKDLIFKSKINRDRSHLDKDRSRRSVLNSVFAPMFRILQKIYQQLEDMNLCISENINKWTGLQSDPNSNINTDEGNKSGGDGEESPESNEEEEEEETSDDNAKLGPDRLLEAD</sequence>
<organism evidence="6 7">
    <name type="scientific">Tritrichomonas foetus</name>
    <dbReference type="NCBI Taxonomy" id="1144522"/>
    <lineage>
        <taxon>Eukaryota</taxon>
        <taxon>Metamonada</taxon>
        <taxon>Parabasalia</taxon>
        <taxon>Tritrichomonadida</taxon>
        <taxon>Tritrichomonadidae</taxon>
        <taxon>Tritrichomonas</taxon>
    </lineage>
</organism>
<dbReference type="AlphaFoldDB" id="A0A1J4JC75"/>
<protein>
    <recommendedName>
        <fullName evidence="5">PDEase domain-containing protein</fullName>
    </recommendedName>
</protein>